<dbReference type="AlphaFoldDB" id="A0A8X9A8C2"/>
<accession>A0A8X9A8C2</accession>
<dbReference type="GO" id="GO:0080043">
    <property type="term" value="F:quercetin 3-O-glucosyltransferase activity"/>
    <property type="evidence" value="ECO:0007669"/>
    <property type="project" value="TreeGrafter"/>
</dbReference>
<dbReference type="SUPFAM" id="SSF53756">
    <property type="entry name" value="UDP-Glycosyltransferase/glycogen phosphorylase"/>
    <property type="match status" value="1"/>
</dbReference>
<dbReference type="GO" id="GO:0080044">
    <property type="term" value="F:quercetin 7-O-glucosyltransferase activity"/>
    <property type="evidence" value="ECO:0007669"/>
    <property type="project" value="TreeGrafter"/>
</dbReference>
<reference evidence="2" key="2">
    <citation type="submission" date="2020-08" db="EMBL/GenBank/DDBJ databases">
        <title>Plant Genome Project.</title>
        <authorList>
            <person name="Zhang R.-G."/>
        </authorList>
    </citation>
    <scope>NUCLEOTIDE SEQUENCE</scope>
    <source>
        <strain evidence="2">Huo1</strain>
        <tissue evidence="2">Leaf</tissue>
    </source>
</reference>
<dbReference type="PANTHER" id="PTHR11926:SF774">
    <property type="entry name" value="UDP-GLYCOSYLTRANSFERASE 85A1-RELATED"/>
    <property type="match status" value="1"/>
</dbReference>
<evidence type="ECO:0000313" key="2">
    <source>
        <dbReference type="EMBL" id="KAG6430499.1"/>
    </source>
</evidence>
<comment type="similarity">
    <text evidence="1">Belongs to the UDP-glycosyltransferase family.</text>
</comment>
<gene>
    <name evidence="2" type="ORF">SASPL_108569</name>
</gene>
<dbReference type="EMBL" id="PNBA02000003">
    <property type="protein sequence ID" value="KAG6430499.1"/>
    <property type="molecule type" value="Genomic_DNA"/>
</dbReference>
<dbReference type="Proteomes" id="UP000298416">
    <property type="component" value="Unassembled WGS sequence"/>
</dbReference>
<name>A0A8X9A8C2_SALSN</name>
<dbReference type="Gene3D" id="3.40.50.2000">
    <property type="entry name" value="Glycogen Phosphorylase B"/>
    <property type="match status" value="1"/>
</dbReference>
<dbReference type="PANTHER" id="PTHR11926">
    <property type="entry name" value="GLUCOSYL/GLUCURONOSYL TRANSFERASES"/>
    <property type="match status" value="1"/>
</dbReference>
<keyword evidence="3" id="KW-1185">Reference proteome</keyword>
<sequence>MVDYVPGIRSINTRDFISYLHDTELEIIHDIIFQAFDAVKSADFILCITVEELEAETISALRQRQPFYAIDQITNRKLVVDDWRVGINLCEGEHINKKEVAEKIEFVMNEKKSAEWRKEIEKVRCTLEKAVTVNGSSERNFDGFVERVTKFLGEALSTATQQLMQEQLIMYLV</sequence>
<comment type="caution">
    <text evidence="2">The sequence shown here is derived from an EMBL/GenBank/DDBJ whole genome shotgun (WGS) entry which is preliminary data.</text>
</comment>
<organism evidence="2">
    <name type="scientific">Salvia splendens</name>
    <name type="common">Scarlet sage</name>
    <dbReference type="NCBI Taxonomy" id="180675"/>
    <lineage>
        <taxon>Eukaryota</taxon>
        <taxon>Viridiplantae</taxon>
        <taxon>Streptophyta</taxon>
        <taxon>Embryophyta</taxon>
        <taxon>Tracheophyta</taxon>
        <taxon>Spermatophyta</taxon>
        <taxon>Magnoliopsida</taxon>
        <taxon>eudicotyledons</taxon>
        <taxon>Gunneridae</taxon>
        <taxon>Pentapetalae</taxon>
        <taxon>asterids</taxon>
        <taxon>lamiids</taxon>
        <taxon>Lamiales</taxon>
        <taxon>Lamiaceae</taxon>
        <taxon>Nepetoideae</taxon>
        <taxon>Mentheae</taxon>
        <taxon>Salviinae</taxon>
        <taxon>Salvia</taxon>
        <taxon>Salvia subgen. Calosphace</taxon>
        <taxon>core Calosphace</taxon>
    </lineage>
</organism>
<evidence type="ECO:0000313" key="3">
    <source>
        <dbReference type="Proteomes" id="UP000298416"/>
    </source>
</evidence>
<protein>
    <submittedName>
        <fullName evidence="2">Uncharacterized protein</fullName>
    </submittedName>
</protein>
<proteinExistence type="inferred from homology"/>
<evidence type="ECO:0000256" key="1">
    <source>
        <dbReference type="ARBA" id="ARBA00009995"/>
    </source>
</evidence>
<reference evidence="2" key="1">
    <citation type="submission" date="2018-01" db="EMBL/GenBank/DDBJ databases">
        <authorList>
            <person name="Mao J.F."/>
        </authorList>
    </citation>
    <scope>NUCLEOTIDE SEQUENCE</scope>
    <source>
        <strain evidence="2">Huo1</strain>
        <tissue evidence="2">Leaf</tissue>
    </source>
</reference>